<dbReference type="InterPro" id="IPR000836">
    <property type="entry name" value="PRTase_dom"/>
</dbReference>
<dbReference type="Pfam" id="PF18912">
    <property type="entry name" value="DZR_2"/>
    <property type="match status" value="1"/>
</dbReference>
<protein>
    <submittedName>
        <fullName evidence="4">Double zinc ribbon domain-containing protein</fullName>
    </submittedName>
</protein>
<name>A0ABU6IXG4_9ACTN</name>
<feature type="domain" description="Phosphoribosyltransferase" evidence="2">
    <location>
        <begin position="213"/>
        <end position="250"/>
    </location>
</feature>
<dbReference type="Gene3D" id="3.40.50.2020">
    <property type="match status" value="1"/>
</dbReference>
<proteinExistence type="inferred from homology"/>
<feature type="domain" description="Double zinc ribbon" evidence="3">
    <location>
        <begin position="27"/>
        <end position="77"/>
    </location>
</feature>
<organism evidence="4 5">
    <name type="scientific">Adlercreutzia shanghongiae</name>
    <dbReference type="NCBI Taxonomy" id="3111773"/>
    <lineage>
        <taxon>Bacteria</taxon>
        <taxon>Bacillati</taxon>
        <taxon>Actinomycetota</taxon>
        <taxon>Coriobacteriia</taxon>
        <taxon>Eggerthellales</taxon>
        <taxon>Eggerthellaceae</taxon>
        <taxon>Adlercreutzia</taxon>
    </lineage>
</organism>
<dbReference type="PANTHER" id="PTHR47505">
    <property type="entry name" value="DNA UTILIZATION PROTEIN YHGH"/>
    <property type="match status" value="1"/>
</dbReference>
<dbReference type="InterPro" id="IPR044005">
    <property type="entry name" value="DZR_2"/>
</dbReference>
<dbReference type="Proteomes" id="UP001343724">
    <property type="component" value="Unassembled WGS sequence"/>
</dbReference>
<dbReference type="EMBL" id="JAYMFH010000003">
    <property type="protein sequence ID" value="MEC4294542.1"/>
    <property type="molecule type" value="Genomic_DNA"/>
</dbReference>
<dbReference type="RefSeq" id="WP_326439260.1">
    <property type="nucleotide sequence ID" value="NZ_JAYMFH010000003.1"/>
</dbReference>
<evidence type="ECO:0000256" key="1">
    <source>
        <dbReference type="ARBA" id="ARBA00008007"/>
    </source>
</evidence>
<dbReference type="InterPro" id="IPR051910">
    <property type="entry name" value="ComF/GntX_DNA_util-trans"/>
</dbReference>
<evidence type="ECO:0000313" key="5">
    <source>
        <dbReference type="Proteomes" id="UP001343724"/>
    </source>
</evidence>
<comment type="similarity">
    <text evidence="1">Belongs to the ComF/GntX family.</text>
</comment>
<sequence length="252" mass="27539">MRLFEEEADRKRGRWLAVRDFAKEMVAETLYPTRCAVCDAPGSSLCARCAATLPFIDALLACPRCGAPFGAVQCSECTPVLLSSFGYDEPPYDEAVSALLLSDEVRRIVTVYKDQNERSLARPMAEIIARYLPPRWLARSPAITYVPATVAARRRRGFDHGERIAREVSFTVEAELAPLLVPPRRLDQRKLGRVGRIGNMRASLTVLSGASIPETLILVDDVCTTGATLFAATDALKAAGAKTVFCATFARA</sequence>
<reference evidence="4 5" key="1">
    <citation type="submission" date="2024-01" db="EMBL/GenBank/DDBJ databases">
        <title>novel species in genus Adlercreutzia.</title>
        <authorList>
            <person name="Liu X."/>
        </authorList>
    </citation>
    <scope>NUCLEOTIDE SEQUENCE [LARGE SCALE GENOMIC DNA]</scope>
    <source>
        <strain evidence="4 5">R22</strain>
    </source>
</reference>
<dbReference type="SUPFAM" id="SSF53271">
    <property type="entry name" value="PRTase-like"/>
    <property type="match status" value="1"/>
</dbReference>
<evidence type="ECO:0000259" key="2">
    <source>
        <dbReference type="Pfam" id="PF00156"/>
    </source>
</evidence>
<evidence type="ECO:0000259" key="3">
    <source>
        <dbReference type="Pfam" id="PF18912"/>
    </source>
</evidence>
<dbReference type="Pfam" id="PF00156">
    <property type="entry name" value="Pribosyltran"/>
    <property type="match status" value="1"/>
</dbReference>
<evidence type="ECO:0000313" key="4">
    <source>
        <dbReference type="EMBL" id="MEC4294542.1"/>
    </source>
</evidence>
<gene>
    <name evidence="4" type="ORF">VJ920_04400</name>
</gene>
<dbReference type="CDD" id="cd06223">
    <property type="entry name" value="PRTases_typeI"/>
    <property type="match status" value="1"/>
</dbReference>
<accession>A0ABU6IXG4</accession>
<comment type="caution">
    <text evidence="4">The sequence shown here is derived from an EMBL/GenBank/DDBJ whole genome shotgun (WGS) entry which is preliminary data.</text>
</comment>
<keyword evidence="5" id="KW-1185">Reference proteome</keyword>
<dbReference type="PANTHER" id="PTHR47505:SF1">
    <property type="entry name" value="DNA UTILIZATION PROTEIN YHGH"/>
    <property type="match status" value="1"/>
</dbReference>
<dbReference type="InterPro" id="IPR029057">
    <property type="entry name" value="PRTase-like"/>
</dbReference>